<dbReference type="EMBL" id="KV878351">
    <property type="protein sequence ID" value="OJJ43636.1"/>
    <property type="molecule type" value="Genomic_DNA"/>
</dbReference>
<keyword evidence="5" id="KW-0963">Cytoplasm</keyword>
<dbReference type="Pfam" id="PF16815">
    <property type="entry name" value="HRI1"/>
    <property type="match status" value="1"/>
</dbReference>
<proteinExistence type="inferred from homology"/>
<evidence type="ECO:0000256" key="4">
    <source>
        <dbReference type="ARBA" id="ARBA00017063"/>
    </source>
</evidence>
<dbReference type="VEuPathDB" id="FungiDB:ASPZODRAFT_154473"/>
<evidence type="ECO:0000256" key="5">
    <source>
        <dbReference type="ARBA" id="ARBA00022490"/>
    </source>
</evidence>
<evidence type="ECO:0000313" key="7">
    <source>
        <dbReference type="EMBL" id="OJJ43636.1"/>
    </source>
</evidence>
<evidence type="ECO:0000256" key="6">
    <source>
        <dbReference type="ARBA" id="ARBA00023242"/>
    </source>
</evidence>
<dbReference type="GeneID" id="34612558"/>
<dbReference type="GO" id="GO:0005737">
    <property type="term" value="C:cytoplasm"/>
    <property type="evidence" value="ECO:0007669"/>
    <property type="project" value="UniProtKB-SubCell"/>
</dbReference>
<keyword evidence="8" id="KW-1185">Reference proteome</keyword>
<name>A0A1L9S902_9EURO</name>
<dbReference type="InterPro" id="IPR043047">
    <property type="entry name" value="Hri1_N_sf"/>
</dbReference>
<keyword evidence="6" id="KW-0539">Nucleus</keyword>
<dbReference type="InterPro" id="IPR031818">
    <property type="entry name" value="Hri1"/>
</dbReference>
<reference evidence="8" key="1">
    <citation type="journal article" date="2017" name="Genome Biol.">
        <title>Comparative genomics reveals high biological diversity and specific adaptations in the industrially and medically important fungal genus Aspergillus.</title>
        <authorList>
            <person name="de Vries R.P."/>
            <person name="Riley R."/>
            <person name="Wiebenga A."/>
            <person name="Aguilar-Osorio G."/>
            <person name="Amillis S."/>
            <person name="Uchima C.A."/>
            <person name="Anderluh G."/>
            <person name="Asadollahi M."/>
            <person name="Askin M."/>
            <person name="Barry K."/>
            <person name="Battaglia E."/>
            <person name="Bayram O."/>
            <person name="Benocci T."/>
            <person name="Braus-Stromeyer S.A."/>
            <person name="Caldana C."/>
            <person name="Canovas D."/>
            <person name="Cerqueira G.C."/>
            <person name="Chen F."/>
            <person name="Chen W."/>
            <person name="Choi C."/>
            <person name="Clum A."/>
            <person name="Dos Santos R.A."/>
            <person name="Damasio A.R."/>
            <person name="Diallinas G."/>
            <person name="Emri T."/>
            <person name="Fekete E."/>
            <person name="Flipphi M."/>
            <person name="Freyberg S."/>
            <person name="Gallo A."/>
            <person name="Gournas C."/>
            <person name="Habgood R."/>
            <person name="Hainaut M."/>
            <person name="Harispe M.L."/>
            <person name="Henrissat B."/>
            <person name="Hilden K.S."/>
            <person name="Hope R."/>
            <person name="Hossain A."/>
            <person name="Karabika E."/>
            <person name="Karaffa L."/>
            <person name="Karanyi Z."/>
            <person name="Krasevec N."/>
            <person name="Kuo A."/>
            <person name="Kusch H."/>
            <person name="LaButti K."/>
            <person name="Lagendijk E.L."/>
            <person name="Lapidus A."/>
            <person name="Levasseur A."/>
            <person name="Lindquist E."/>
            <person name="Lipzen A."/>
            <person name="Logrieco A.F."/>
            <person name="MacCabe A."/>
            <person name="Maekelae M.R."/>
            <person name="Malavazi I."/>
            <person name="Melin P."/>
            <person name="Meyer V."/>
            <person name="Mielnichuk N."/>
            <person name="Miskei M."/>
            <person name="Molnar A.P."/>
            <person name="Mule G."/>
            <person name="Ngan C.Y."/>
            <person name="Orejas M."/>
            <person name="Orosz E."/>
            <person name="Ouedraogo J.P."/>
            <person name="Overkamp K.M."/>
            <person name="Park H.-S."/>
            <person name="Perrone G."/>
            <person name="Piumi F."/>
            <person name="Punt P.J."/>
            <person name="Ram A.F."/>
            <person name="Ramon A."/>
            <person name="Rauscher S."/>
            <person name="Record E."/>
            <person name="Riano-Pachon D.M."/>
            <person name="Robert V."/>
            <person name="Roehrig J."/>
            <person name="Ruller R."/>
            <person name="Salamov A."/>
            <person name="Salih N.S."/>
            <person name="Samson R.A."/>
            <person name="Sandor E."/>
            <person name="Sanguinetti M."/>
            <person name="Schuetze T."/>
            <person name="Sepcic K."/>
            <person name="Shelest E."/>
            <person name="Sherlock G."/>
            <person name="Sophianopoulou V."/>
            <person name="Squina F.M."/>
            <person name="Sun H."/>
            <person name="Susca A."/>
            <person name="Todd R.B."/>
            <person name="Tsang A."/>
            <person name="Unkles S.E."/>
            <person name="van de Wiele N."/>
            <person name="van Rossen-Uffink D."/>
            <person name="Oliveira J.V."/>
            <person name="Vesth T.C."/>
            <person name="Visser J."/>
            <person name="Yu J.-H."/>
            <person name="Zhou M."/>
            <person name="Andersen M.R."/>
            <person name="Archer D.B."/>
            <person name="Baker S.E."/>
            <person name="Benoit I."/>
            <person name="Brakhage A.A."/>
            <person name="Braus G.H."/>
            <person name="Fischer R."/>
            <person name="Frisvad J.C."/>
            <person name="Goldman G.H."/>
            <person name="Houbraken J."/>
            <person name="Oakley B."/>
            <person name="Pocsi I."/>
            <person name="Scazzocchio C."/>
            <person name="Seiboth B."/>
            <person name="vanKuyk P.A."/>
            <person name="Wortman J."/>
            <person name="Dyer P.S."/>
            <person name="Grigoriev I.V."/>
        </authorList>
    </citation>
    <scope>NUCLEOTIDE SEQUENCE [LARGE SCALE GENOMIC DNA]</scope>
    <source>
        <strain evidence="8">CBS 506.65</strain>
    </source>
</reference>
<evidence type="ECO:0000256" key="2">
    <source>
        <dbReference type="ARBA" id="ARBA00004496"/>
    </source>
</evidence>
<dbReference type="OrthoDB" id="4045395at2759"/>
<dbReference type="Proteomes" id="UP000184188">
    <property type="component" value="Unassembled WGS sequence"/>
</dbReference>
<dbReference type="Gene3D" id="2.40.128.320">
    <property type="entry name" value="Protein HRI1, N-terminal domain"/>
    <property type="match status" value="1"/>
</dbReference>
<sequence length="251" mass="28072">MTQSRQSTRVSLRWPPEPAFESTDTLVLSVKYWYVDVRVDKESGRLDWGIAGQRLVESKEPSKVLFTHEIDSHNAFDAVDCGTFVQLPNGDDLETGEMPRPDLPGAPVRAYEEVWRALSFRTGPEGSPGGISWVLESEENEEAEAVTVAIKKTFLARIWGSYLAVQQELTVRRWREGGEWKKTVVTGGEVSARREEWEGTQWTPVYVVGEQGETLPSLGRSVNDGLQVPGNEAVVVEGQRFLVRAFETADC</sequence>
<gene>
    <name evidence="7" type="ORF">ASPZODRAFT_154473</name>
</gene>
<dbReference type="GO" id="GO:0005634">
    <property type="term" value="C:nucleus"/>
    <property type="evidence" value="ECO:0007669"/>
    <property type="project" value="UniProtKB-SubCell"/>
</dbReference>
<organism evidence="7 8">
    <name type="scientific">Penicilliopsis zonata CBS 506.65</name>
    <dbReference type="NCBI Taxonomy" id="1073090"/>
    <lineage>
        <taxon>Eukaryota</taxon>
        <taxon>Fungi</taxon>
        <taxon>Dikarya</taxon>
        <taxon>Ascomycota</taxon>
        <taxon>Pezizomycotina</taxon>
        <taxon>Eurotiomycetes</taxon>
        <taxon>Eurotiomycetidae</taxon>
        <taxon>Eurotiales</taxon>
        <taxon>Aspergillaceae</taxon>
        <taxon>Penicilliopsis</taxon>
    </lineage>
</organism>
<evidence type="ECO:0000313" key="8">
    <source>
        <dbReference type="Proteomes" id="UP000184188"/>
    </source>
</evidence>
<comment type="subcellular location">
    <subcellularLocation>
        <location evidence="2">Cytoplasm</location>
    </subcellularLocation>
    <subcellularLocation>
        <location evidence="1">Nucleus</location>
    </subcellularLocation>
</comment>
<accession>A0A1L9S902</accession>
<evidence type="ECO:0000256" key="1">
    <source>
        <dbReference type="ARBA" id="ARBA00004123"/>
    </source>
</evidence>
<dbReference type="AlphaFoldDB" id="A0A1L9S902"/>
<evidence type="ECO:0000256" key="3">
    <source>
        <dbReference type="ARBA" id="ARBA00005229"/>
    </source>
</evidence>
<comment type="similarity">
    <text evidence="3">Belongs to the HRI1 family.</text>
</comment>
<protein>
    <recommendedName>
        <fullName evidence="4">Protein HRI1</fullName>
    </recommendedName>
</protein>
<dbReference type="InterPro" id="IPR038744">
    <property type="entry name" value="Hri1_N"/>
</dbReference>
<dbReference type="CDD" id="cd11692">
    <property type="entry name" value="HRI1_N_like"/>
    <property type="match status" value="1"/>
</dbReference>
<dbReference type="STRING" id="1073090.A0A1L9S902"/>
<dbReference type="RefSeq" id="XP_022578146.1">
    <property type="nucleotide sequence ID" value="XM_022726094.1"/>
</dbReference>